<evidence type="ECO:0000256" key="6">
    <source>
        <dbReference type="SAM" id="MobiDB-lite"/>
    </source>
</evidence>
<feature type="transmembrane region" description="Helical" evidence="7">
    <location>
        <begin position="71"/>
        <end position="95"/>
    </location>
</feature>
<keyword evidence="2" id="KW-1003">Cell membrane</keyword>
<feature type="transmembrane region" description="Helical" evidence="7">
    <location>
        <begin position="363"/>
        <end position="385"/>
    </location>
</feature>
<sequence>MSTATGPAEGRASTATGPAEDLASRPATFGSVLAVPEFRAVFASFGVFMVGETVKMLALAVLLYERTGSALLAALAYVVGFLPYAVGGVLLLALADRCRPRALMVGYDLLRLAAVAVLALGVLPPAGMLGLVFAVGLLAPVSSAARNALLPELLAGDGYVLGRSLFTVAAGATQVLGFALGGLLLGLVGPYGALWLTVLTCAVSALLVRYGVRERPRRAVAHGVVRQTWRVNRLLLRDRRVRGLLLAHWLPGSLLVGAEGVIVPYADGLGRGASAGALFAASAFGMLTGDLVVGRWVAPARRERLAPWLALLLGAPILGFAAGPGLAAAIALFGLATFGFAFQLGLARRFLAAVPEQRRGQAFGLLSTGLMTVQGLAAGLAGLLAEWIAPGRVMALAGLASLAATLLLWRWLRPEPAEPAPPSAADLARLPTDSARLPDGPARLPNGPARPSGATRAGASDGQESAKIHDTDITP</sequence>
<feature type="transmembrane region" description="Helical" evidence="7">
    <location>
        <begin position="305"/>
        <end position="322"/>
    </location>
</feature>
<feature type="transmembrane region" description="Helical" evidence="7">
    <location>
        <begin position="272"/>
        <end position="293"/>
    </location>
</feature>
<dbReference type="Proteomes" id="UP000621500">
    <property type="component" value="Unassembled WGS sequence"/>
</dbReference>
<evidence type="ECO:0000256" key="4">
    <source>
        <dbReference type="ARBA" id="ARBA00022989"/>
    </source>
</evidence>
<accession>A0ABQ4ENI1</accession>
<name>A0ABQ4ENI1_9ACTN</name>
<comment type="caution">
    <text evidence="8">The sequence shown here is derived from an EMBL/GenBank/DDBJ whole genome shotgun (WGS) entry which is preliminary data.</text>
</comment>
<protein>
    <recommendedName>
        <fullName evidence="10">MFS transporter</fullName>
    </recommendedName>
</protein>
<proteinExistence type="predicted"/>
<feature type="transmembrane region" description="Helical" evidence="7">
    <location>
        <begin position="115"/>
        <end position="139"/>
    </location>
</feature>
<evidence type="ECO:0000313" key="9">
    <source>
        <dbReference type="Proteomes" id="UP000621500"/>
    </source>
</evidence>
<evidence type="ECO:0008006" key="10">
    <source>
        <dbReference type="Google" id="ProtNLM"/>
    </source>
</evidence>
<reference evidence="8 9" key="1">
    <citation type="submission" date="2021-01" db="EMBL/GenBank/DDBJ databases">
        <title>Whole genome shotgun sequence of Plantactinospora mayteni NBRC 109088.</title>
        <authorList>
            <person name="Komaki H."/>
            <person name="Tamura T."/>
        </authorList>
    </citation>
    <scope>NUCLEOTIDE SEQUENCE [LARGE SCALE GENOMIC DNA]</scope>
    <source>
        <strain evidence="8 9">NBRC 109088</strain>
    </source>
</reference>
<feature type="transmembrane region" description="Helical" evidence="7">
    <location>
        <begin position="243"/>
        <end position="266"/>
    </location>
</feature>
<feature type="transmembrane region" description="Helical" evidence="7">
    <location>
        <begin position="40"/>
        <end position="64"/>
    </location>
</feature>
<dbReference type="InterPro" id="IPR011701">
    <property type="entry name" value="MFS"/>
</dbReference>
<feature type="region of interest" description="Disordered" evidence="6">
    <location>
        <begin position="419"/>
        <end position="475"/>
    </location>
</feature>
<evidence type="ECO:0000256" key="1">
    <source>
        <dbReference type="ARBA" id="ARBA00004651"/>
    </source>
</evidence>
<evidence type="ECO:0000256" key="7">
    <source>
        <dbReference type="SAM" id="Phobius"/>
    </source>
</evidence>
<feature type="transmembrane region" description="Helical" evidence="7">
    <location>
        <begin position="328"/>
        <end position="351"/>
    </location>
</feature>
<keyword evidence="5 7" id="KW-0472">Membrane</keyword>
<organism evidence="8 9">
    <name type="scientific">Plantactinospora mayteni</name>
    <dbReference type="NCBI Taxonomy" id="566021"/>
    <lineage>
        <taxon>Bacteria</taxon>
        <taxon>Bacillati</taxon>
        <taxon>Actinomycetota</taxon>
        <taxon>Actinomycetes</taxon>
        <taxon>Micromonosporales</taxon>
        <taxon>Micromonosporaceae</taxon>
        <taxon>Plantactinospora</taxon>
    </lineage>
</organism>
<dbReference type="SUPFAM" id="SSF103473">
    <property type="entry name" value="MFS general substrate transporter"/>
    <property type="match status" value="1"/>
</dbReference>
<feature type="transmembrane region" description="Helical" evidence="7">
    <location>
        <begin position="193"/>
        <end position="212"/>
    </location>
</feature>
<evidence type="ECO:0000313" key="8">
    <source>
        <dbReference type="EMBL" id="GIG96204.1"/>
    </source>
</evidence>
<evidence type="ECO:0000256" key="2">
    <source>
        <dbReference type="ARBA" id="ARBA00022475"/>
    </source>
</evidence>
<comment type="subcellular location">
    <subcellularLocation>
        <location evidence="1">Cell membrane</location>
        <topology evidence="1">Multi-pass membrane protein</topology>
    </subcellularLocation>
</comment>
<feature type="region of interest" description="Disordered" evidence="6">
    <location>
        <begin position="1"/>
        <end position="21"/>
    </location>
</feature>
<keyword evidence="3 7" id="KW-0812">Transmembrane</keyword>
<gene>
    <name evidence="8" type="ORF">Pma05_27770</name>
</gene>
<evidence type="ECO:0000256" key="3">
    <source>
        <dbReference type="ARBA" id="ARBA00022692"/>
    </source>
</evidence>
<dbReference type="Pfam" id="PF07690">
    <property type="entry name" value="MFS_1"/>
    <property type="match status" value="1"/>
</dbReference>
<dbReference type="Gene3D" id="1.20.1250.20">
    <property type="entry name" value="MFS general substrate transporter like domains"/>
    <property type="match status" value="1"/>
</dbReference>
<dbReference type="PANTHER" id="PTHR23513">
    <property type="entry name" value="INTEGRAL MEMBRANE EFFLUX PROTEIN-RELATED"/>
    <property type="match status" value="1"/>
</dbReference>
<keyword evidence="9" id="KW-1185">Reference proteome</keyword>
<dbReference type="InterPro" id="IPR036259">
    <property type="entry name" value="MFS_trans_sf"/>
</dbReference>
<dbReference type="EMBL" id="BONX01000018">
    <property type="protein sequence ID" value="GIG96204.1"/>
    <property type="molecule type" value="Genomic_DNA"/>
</dbReference>
<feature type="compositionally biased region" description="Basic and acidic residues" evidence="6">
    <location>
        <begin position="464"/>
        <end position="475"/>
    </location>
</feature>
<feature type="transmembrane region" description="Helical" evidence="7">
    <location>
        <begin position="391"/>
        <end position="409"/>
    </location>
</feature>
<evidence type="ECO:0000256" key="5">
    <source>
        <dbReference type="ARBA" id="ARBA00023136"/>
    </source>
</evidence>
<keyword evidence="4 7" id="KW-1133">Transmembrane helix</keyword>
<dbReference type="PANTHER" id="PTHR23513:SF11">
    <property type="entry name" value="STAPHYLOFERRIN A TRANSPORTER"/>
    <property type="match status" value="1"/>
</dbReference>